<comment type="caution">
    <text evidence="1">The sequence shown here is derived from an EMBL/GenBank/DDBJ whole genome shotgun (WGS) entry which is preliminary data.</text>
</comment>
<dbReference type="Proteomes" id="UP000192277">
    <property type="component" value="Unassembled WGS sequence"/>
</dbReference>
<proteinExistence type="predicted"/>
<accession>A0ABX3P2E8</accession>
<dbReference type="RefSeq" id="WP_014218507.1">
    <property type="nucleotide sequence ID" value="NZ_LWBO01000003.1"/>
</dbReference>
<reference evidence="1 2" key="1">
    <citation type="submission" date="2016-04" db="EMBL/GenBank/DDBJ databases">
        <authorList>
            <person name="Chen L."/>
            <person name="Zhuang W."/>
            <person name="Wang G."/>
        </authorList>
    </citation>
    <scope>NUCLEOTIDE SEQUENCE [LARGE SCALE GENOMIC DNA]</scope>
    <source>
        <strain evidence="2">GR20</strain>
    </source>
</reference>
<dbReference type="Pfam" id="PF16407">
    <property type="entry name" value="PKD_2"/>
    <property type="match status" value="1"/>
</dbReference>
<dbReference type="PROSITE" id="PS51257">
    <property type="entry name" value="PROKAR_LIPOPROTEIN"/>
    <property type="match status" value="1"/>
</dbReference>
<evidence type="ECO:0000313" key="2">
    <source>
        <dbReference type="Proteomes" id="UP000192277"/>
    </source>
</evidence>
<dbReference type="InterPro" id="IPR032183">
    <property type="entry name" value="PKD-like"/>
</dbReference>
<sequence length="480" mass="54208">MTKQYIYCLVFLATAMVLGSCYKDKGNYDYTNINKVVLKTNRDTVSVVLPDSLKVDLTLDQTAPSDAGFSFEWVMYLAGGTPLTRRTLDTTQNLRAKITELPGSYYLMVYAKDRKTKVEYQKRIFVSVLSSFSEGWLVVEENNNACDISMISPVDTVFRNIYSLANKGQKLPAGTRRIPEIRTYNGDQKVFILSPADMVQANYSDFVKLMSYPDFFWQAPTDVKPQEYFVNSYDEMMLNNGKIYCRTLNAPAGTIKLNLPPDGVYYMAPYEIYSTVGYVVYDTISQQFMKLNIGSVTLTPFSKPTGTPLFYMNNIGKKLLYTEVNTASQCLAFFKNNNDDSLFAFTYNPTLTDPAVKRYDGLTAPGMINARLFVGSRTLPHLYYASGNSIYKLDIEAKTAVPIYTFPGGTEIRAMKMYRNLKTSTDPNNNKLIAVATYENGQGKIYYFPIAATGNFTNDTYSKVFSGFNKINEITFKSLK</sequence>
<evidence type="ECO:0008006" key="3">
    <source>
        <dbReference type="Google" id="ProtNLM"/>
    </source>
</evidence>
<organism evidence="1 2">
    <name type="scientific">Niastella koreensis</name>
    <dbReference type="NCBI Taxonomy" id="354356"/>
    <lineage>
        <taxon>Bacteria</taxon>
        <taxon>Pseudomonadati</taxon>
        <taxon>Bacteroidota</taxon>
        <taxon>Chitinophagia</taxon>
        <taxon>Chitinophagales</taxon>
        <taxon>Chitinophagaceae</taxon>
        <taxon>Niastella</taxon>
    </lineage>
</organism>
<name>A0ABX3P2E8_9BACT</name>
<protein>
    <recommendedName>
        <fullName evidence="3">PKD domain containing protein</fullName>
    </recommendedName>
</protein>
<evidence type="ECO:0000313" key="1">
    <source>
        <dbReference type="EMBL" id="OQP52967.1"/>
    </source>
</evidence>
<gene>
    <name evidence="1" type="ORF">A4D02_21420</name>
</gene>
<keyword evidence="2" id="KW-1185">Reference proteome</keyword>
<dbReference type="EMBL" id="LWBO01000003">
    <property type="protein sequence ID" value="OQP52967.1"/>
    <property type="molecule type" value="Genomic_DNA"/>
</dbReference>